<dbReference type="PANTHER" id="PTHR10621">
    <property type="entry name" value="UV EXCISION REPAIR PROTEIN RAD23"/>
    <property type="match status" value="1"/>
</dbReference>
<organism evidence="3 4">
    <name type="scientific">Arabidopsis thaliana</name>
    <name type="common">Mouse-ear cress</name>
    <dbReference type="NCBI Taxonomy" id="3702"/>
    <lineage>
        <taxon>Eukaryota</taxon>
        <taxon>Viridiplantae</taxon>
        <taxon>Streptophyta</taxon>
        <taxon>Embryophyta</taxon>
        <taxon>Tracheophyta</taxon>
        <taxon>Spermatophyta</taxon>
        <taxon>Magnoliopsida</taxon>
        <taxon>eudicotyledons</taxon>
        <taxon>Gunneridae</taxon>
        <taxon>Pentapetalae</taxon>
        <taxon>rosids</taxon>
        <taxon>malvids</taxon>
        <taxon>Brassicales</taxon>
        <taxon>Brassicaceae</taxon>
        <taxon>Camelineae</taxon>
        <taxon>Arabidopsis</taxon>
    </lineage>
</organism>
<evidence type="ECO:0000256" key="1">
    <source>
        <dbReference type="SAM" id="MobiDB-lite"/>
    </source>
</evidence>
<dbReference type="PANTHER" id="PTHR10621:SF38">
    <property type="entry name" value="UBIQUITIN DOMAIN-CONTAINING PROTEIN 7SL RNA1-RELATED"/>
    <property type="match status" value="1"/>
</dbReference>
<dbReference type="EMBL" id="LUHQ01000004">
    <property type="protein sequence ID" value="OAO99180.1"/>
    <property type="molecule type" value="Genomic_DNA"/>
</dbReference>
<accession>A0A178V0H1</accession>
<dbReference type="ExpressionAtlas" id="A0A178V0H1">
    <property type="expression patterns" value="differential"/>
</dbReference>
<name>A0A178V0H1_ARATH</name>
<proteinExistence type="predicted"/>
<dbReference type="InterPro" id="IPR029071">
    <property type="entry name" value="Ubiquitin-like_domsf"/>
</dbReference>
<sequence>MDVYFETQNGRKFCIELGYWDTVLEIKKKIEKYQRIPVPNQTLFFGNALEDHLDIGQCKILQNSHVVLFVLPDPNDNNDQVLQTEEQPPIIGDLIYGEDLPLTTEVVLNIRPFCPVQDSPVRNNDQSPPSDAAKDIIKGHQDSPVRNNEQTPPSDSVKENTNIQDSPVGKIILTLRVMPYSGKIKAAKNLHFITYKTYRVKMLRQELVQNELRDHLDRPQDGDYFFVHKGRVLNEDQSFEWNSVAHTDIIEIVPDPWLH</sequence>
<dbReference type="InterPro" id="IPR000626">
    <property type="entry name" value="Ubiquitin-like_dom"/>
</dbReference>
<feature type="domain" description="Ubiquitin-like" evidence="2">
    <location>
        <begin position="1"/>
        <end position="70"/>
    </location>
</feature>
<dbReference type="CDD" id="cd17039">
    <property type="entry name" value="Ubl_ubiquitin_like"/>
    <property type="match status" value="1"/>
</dbReference>
<gene>
    <name evidence="3" type="ordered locus">AXX17_At4g04890</name>
</gene>
<protein>
    <recommendedName>
        <fullName evidence="2">Ubiquitin-like domain-containing protein</fullName>
    </recommendedName>
</protein>
<comment type="caution">
    <text evidence="3">The sequence shown here is derived from an EMBL/GenBank/DDBJ whole genome shotgun (WGS) entry which is preliminary data.</text>
</comment>
<dbReference type="PROSITE" id="PS50053">
    <property type="entry name" value="UBIQUITIN_2"/>
    <property type="match status" value="1"/>
</dbReference>
<evidence type="ECO:0000259" key="2">
    <source>
        <dbReference type="PROSITE" id="PS50053"/>
    </source>
</evidence>
<reference evidence="4" key="1">
    <citation type="journal article" date="2016" name="Proc. Natl. Acad. Sci. U.S.A.">
        <title>Chromosome-level assembly of Arabidopsis thaliana Ler reveals the extent of translocation and inversion polymorphisms.</title>
        <authorList>
            <person name="Zapata L."/>
            <person name="Ding J."/>
            <person name="Willing E.M."/>
            <person name="Hartwig B."/>
            <person name="Bezdan D."/>
            <person name="Jiao W.B."/>
            <person name="Patel V."/>
            <person name="Velikkakam James G."/>
            <person name="Koornneef M."/>
            <person name="Ossowski S."/>
            <person name="Schneeberger K."/>
        </authorList>
    </citation>
    <scope>NUCLEOTIDE SEQUENCE [LARGE SCALE GENOMIC DNA]</scope>
    <source>
        <strain evidence="4">cv. Landsberg erecta</strain>
    </source>
</reference>
<feature type="compositionally biased region" description="Polar residues" evidence="1">
    <location>
        <begin position="120"/>
        <end position="129"/>
    </location>
</feature>
<feature type="region of interest" description="Disordered" evidence="1">
    <location>
        <begin position="117"/>
        <end position="163"/>
    </location>
</feature>
<dbReference type="Gene3D" id="3.10.20.90">
    <property type="entry name" value="Phosphatidylinositol 3-kinase Catalytic Subunit, Chain A, domain 1"/>
    <property type="match status" value="1"/>
</dbReference>
<dbReference type="Proteomes" id="UP000078284">
    <property type="component" value="Chromosome 4"/>
</dbReference>
<evidence type="ECO:0000313" key="3">
    <source>
        <dbReference type="EMBL" id="OAO99180.1"/>
    </source>
</evidence>
<dbReference type="FunFam" id="3.10.20.90:FF:000341">
    <property type="entry name" value="Ubiquitin-like superfamily protein"/>
    <property type="match status" value="1"/>
</dbReference>
<feature type="compositionally biased region" description="Polar residues" evidence="1">
    <location>
        <begin position="144"/>
        <end position="163"/>
    </location>
</feature>
<dbReference type="SUPFAM" id="SSF54236">
    <property type="entry name" value="Ubiquitin-like"/>
    <property type="match status" value="1"/>
</dbReference>
<feature type="compositionally biased region" description="Basic and acidic residues" evidence="1">
    <location>
        <begin position="132"/>
        <end position="143"/>
    </location>
</feature>
<dbReference type="Pfam" id="PF00240">
    <property type="entry name" value="ubiquitin"/>
    <property type="match status" value="1"/>
</dbReference>
<dbReference type="AlphaFoldDB" id="A0A178V0H1"/>
<evidence type="ECO:0000313" key="4">
    <source>
        <dbReference type="Proteomes" id="UP000078284"/>
    </source>
</evidence>
<dbReference type="SMART" id="SM00213">
    <property type="entry name" value="UBQ"/>
    <property type="match status" value="1"/>
</dbReference>